<dbReference type="InterPro" id="IPR004161">
    <property type="entry name" value="EFTu-like_2"/>
</dbReference>
<feature type="domain" description="Tr-type G" evidence="12">
    <location>
        <begin position="35"/>
        <end position="228"/>
    </location>
</feature>
<evidence type="ECO:0000256" key="9">
    <source>
        <dbReference type="ARBA" id="ARBA00022842"/>
    </source>
</evidence>
<dbReference type="Proteomes" id="UP000659654">
    <property type="component" value="Unassembled WGS sequence"/>
</dbReference>
<keyword evidence="10" id="KW-0648">Protein biosynthesis</keyword>
<dbReference type="Proteomes" id="UP000582659">
    <property type="component" value="Unassembled WGS sequence"/>
</dbReference>
<dbReference type="EC" id="3.6.5.3" evidence="3"/>
<dbReference type="SUPFAM" id="SSF50465">
    <property type="entry name" value="EF-Tu/eEF-1alpha/eIF2-gamma C-terminal domain"/>
    <property type="match status" value="1"/>
</dbReference>
<dbReference type="PRINTS" id="PR00315">
    <property type="entry name" value="ELONGATNFCT"/>
</dbReference>
<dbReference type="NCBIfam" id="NF000766">
    <property type="entry name" value="PRK00049.1"/>
    <property type="match status" value="1"/>
</dbReference>
<keyword evidence="7" id="KW-0251">Elongation factor</keyword>
<dbReference type="EMBL" id="CAJFCV020000001">
    <property type="protein sequence ID" value="CAG9084395.1"/>
    <property type="molecule type" value="Genomic_DNA"/>
</dbReference>
<dbReference type="Gene3D" id="3.40.50.300">
    <property type="entry name" value="P-loop containing nucleotide triphosphate hydrolases"/>
    <property type="match status" value="1"/>
</dbReference>
<reference evidence="13" key="1">
    <citation type="submission" date="2020-09" db="EMBL/GenBank/DDBJ databases">
        <authorList>
            <person name="Kikuchi T."/>
        </authorList>
    </citation>
    <scope>NUCLEOTIDE SEQUENCE</scope>
    <source>
        <strain evidence="13">Ka4C1</strain>
    </source>
</reference>
<evidence type="ECO:0000256" key="6">
    <source>
        <dbReference type="ARBA" id="ARBA00022741"/>
    </source>
</evidence>
<dbReference type="SUPFAM" id="SSF52540">
    <property type="entry name" value="P-loop containing nucleoside triphosphate hydrolases"/>
    <property type="match status" value="1"/>
</dbReference>
<dbReference type="PANTHER" id="PTHR43721">
    <property type="entry name" value="ELONGATION FACTOR TU-RELATED"/>
    <property type="match status" value="1"/>
</dbReference>
<evidence type="ECO:0000256" key="1">
    <source>
        <dbReference type="ARBA" id="ARBA00007249"/>
    </source>
</evidence>
<evidence type="ECO:0000313" key="14">
    <source>
        <dbReference type="Proteomes" id="UP000659654"/>
    </source>
</evidence>
<dbReference type="GO" id="GO:0070125">
    <property type="term" value="P:mitochondrial translational elongation"/>
    <property type="evidence" value="ECO:0007669"/>
    <property type="project" value="TreeGrafter"/>
</dbReference>
<dbReference type="InterPro" id="IPR050055">
    <property type="entry name" value="EF-Tu_GTPase"/>
</dbReference>
<evidence type="ECO:0000256" key="11">
    <source>
        <dbReference type="ARBA" id="ARBA00023134"/>
    </source>
</evidence>
<dbReference type="Pfam" id="PF03144">
    <property type="entry name" value="GTP_EFTU_D2"/>
    <property type="match status" value="1"/>
</dbReference>
<dbReference type="Gene3D" id="2.40.30.10">
    <property type="entry name" value="Translation factors"/>
    <property type="match status" value="2"/>
</dbReference>
<evidence type="ECO:0000256" key="2">
    <source>
        <dbReference type="ARBA" id="ARBA00011245"/>
    </source>
</evidence>
<keyword evidence="6" id="KW-0547">Nucleotide-binding</keyword>
<evidence type="ECO:0000256" key="8">
    <source>
        <dbReference type="ARBA" id="ARBA00022801"/>
    </source>
</evidence>
<dbReference type="FunFam" id="2.40.30.10:FF:000085">
    <property type="entry name" value="Elongation factor Tu"/>
    <property type="match status" value="1"/>
</dbReference>
<dbReference type="InterPro" id="IPR009000">
    <property type="entry name" value="Transl_B-barrel_sf"/>
</dbReference>
<dbReference type="Pfam" id="PF03143">
    <property type="entry name" value="GTP_EFTU_D3"/>
    <property type="match status" value="1"/>
</dbReference>
<evidence type="ECO:0000256" key="3">
    <source>
        <dbReference type="ARBA" id="ARBA00011986"/>
    </source>
</evidence>
<name>A0A7I8XBT3_BURXY</name>
<dbReference type="NCBIfam" id="TIGR00231">
    <property type="entry name" value="small_GTP"/>
    <property type="match status" value="1"/>
</dbReference>
<keyword evidence="11" id="KW-0342">GTP-binding</keyword>
<dbReference type="GO" id="GO:0005525">
    <property type="term" value="F:GTP binding"/>
    <property type="evidence" value="ECO:0007669"/>
    <property type="project" value="UniProtKB-KW"/>
</dbReference>
<keyword evidence="14" id="KW-1185">Reference proteome</keyword>
<dbReference type="GO" id="GO:0046872">
    <property type="term" value="F:metal ion binding"/>
    <property type="evidence" value="ECO:0007669"/>
    <property type="project" value="UniProtKB-KW"/>
</dbReference>
<evidence type="ECO:0000256" key="5">
    <source>
        <dbReference type="ARBA" id="ARBA00022723"/>
    </source>
</evidence>
<evidence type="ECO:0000256" key="10">
    <source>
        <dbReference type="ARBA" id="ARBA00022917"/>
    </source>
</evidence>
<comment type="similarity">
    <text evidence="1">Belongs to the TRAFAC class translation factor GTPase superfamily. Classic translation factor GTPase family. EF-Tu/EF-1A subfamily.</text>
</comment>
<organism evidence="13 14">
    <name type="scientific">Bursaphelenchus xylophilus</name>
    <name type="common">Pinewood nematode worm</name>
    <name type="synonym">Aphelenchoides xylophilus</name>
    <dbReference type="NCBI Taxonomy" id="6326"/>
    <lineage>
        <taxon>Eukaryota</taxon>
        <taxon>Metazoa</taxon>
        <taxon>Ecdysozoa</taxon>
        <taxon>Nematoda</taxon>
        <taxon>Chromadorea</taxon>
        <taxon>Rhabditida</taxon>
        <taxon>Tylenchina</taxon>
        <taxon>Tylenchomorpha</taxon>
        <taxon>Aphelenchoidea</taxon>
        <taxon>Aphelenchoididae</taxon>
        <taxon>Bursaphelenchus</taxon>
    </lineage>
</organism>
<dbReference type="AlphaFoldDB" id="A0A7I8XBT3"/>
<keyword evidence="8" id="KW-0378">Hydrolase</keyword>
<dbReference type="NCBIfam" id="NF009373">
    <property type="entry name" value="PRK12736.1"/>
    <property type="match status" value="1"/>
</dbReference>
<dbReference type="InterPro" id="IPR041709">
    <property type="entry name" value="EF-Tu_GTP-bd"/>
</dbReference>
<evidence type="ECO:0000259" key="12">
    <source>
        <dbReference type="PROSITE" id="PS51722"/>
    </source>
</evidence>
<dbReference type="FunFam" id="3.40.50.300:FF:000576">
    <property type="entry name" value="Elongation factor Tu"/>
    <property type="match status" value="1"/>
</dbReference>
<evidence type="ECO:0000256" key="7">
    <source>
        <dbReference type="ARBA" id="ARBA00022768"/>
    </source>
</evidence>
<dbReference type="Pfam" id="PF00009">
    <property type="entry name" value="GTP_EFTU"/>
    <property type="match status" value="1"/>
</dbReference>
<gene>
    <name evidence="13" type="ORF">BXYJ_LOCUS1418</name>
</gene>
<dbReference type="InterPro" id="IPR031157">
    <property type="entry name" value="G_TR_CS"/>
</dbReference>
<keyword evidence="4" id="KW-0963">Cytoplasm</keyword>
<dbReference type="PROSITE" id="PS51722">
    <property type="entry name" value="G_TR_2"/>
    <property type="match status" value="1"/>
</dbReference>
<keyword evidence="9" id="KW-0460">Magnesium</keyword>
<dbReference type="OrthoDB" id="2067at2759"/>
<dbReference type="InterPro" id="IPR000795">
    <property type="entry name" value="T_Tr_GTP-bd_dom"/>
</dbReference>
<keyword evidence="5" id="KW-0479">Metal-binding</keyword>
<dbReference type="GO" id="GO:0005739">
    <property type="term" value="C:mitochondrion"/>
    <property type="evidence" value="ECO:0007669"/>
    <property type="project" value="TreeGrafter"/>
</dbReference>
<evidence type="ECO:0000256" key="4">
    <source>
        <dbReference type="ARBA" id="ARBA00022490"/>
    </source>
</evidence>
<sequence>MYLLRAASSFIRTPKQIVTVSGLRFYSVAAGSNTKVNYNVGTIGHVDHGKTTLTAAITRVLSKKGKTKFVKFDEIDKAAEERKRGITINIAHIGYETETRRYSHTDCPGHRDFIKNMICGTAQMDAAVLVIAATDGVMAQTKEHILLAKQIGLQNMIVFINKSDLVGAEDLELVELEARELLSEHGFDGEHAPVVKGSALMALEGLDTTSVEELLKVLDSLPEPERSEDAPLLMPIASSVQITGRGTVVVGTLSQGRLKKGEQVQIKGFDMDSTSVVTDIQVFKKSALQVVAGDHCGILCRGLKASQVRRGMWLGKPGTILTSNVIKANVYLLSPEEDGRKTAIRSGYTERVFCSTWDVSAKLHFKQELLMPGEHIEAEIFFVNDVPIKKNMAFTIREGRTRTVARGVVTDIFEPLAIDPAFRDFNLQTILPKLKSIYS</sequence>
<dbReference type="PANTHER" id="PTHR43721:SF2">
    <property type="entry name" value="ELONGATION FACTOR TU, MITOCHONDRIAL"/>
    <property type="match status" value="1"/>
</dbReference>
<dbReference type="InterPro" id="IPR004160">
    <property type="entry name" value="Transl_elong_EFTu/EF1A_C"/>
</dbReference>
<accession>A0A7I8XBT3</accession>
<dbReference type="CDD" id="cd01884">
    <property type="entry name" value="EF_Tu"/>
    <property type="match status" value="1"/>
</dbReference>
<dbReference type="GO" id="GO:0003924">
    <property type="term" value="F:GTPase activity"/>
    <property type="evidence" value="ECO:0007669"/>
    <property type="project" value="InterPro"/>
</dbReference>
<dbReference type="InterPro" id="IPR005225">
    <property type="entry name" value="Small_GTP-bd"/>
</dbReference>
<dbReference type="EMBL" id="CAJFDI010000001">
    <property type="protein sequence ID" value="CAD5209389.1"/>
    <property type="molecule type" value="Genomic_DNA"/>
</dbReference>
<evidence type="ECO:0000313" key="13">
    <source>
        <dbReference type="EMBL" id="CAD5209389.1"/>
    </source>
</evidence>
<dbReference type="SUPFAM" id="SSF50447">
    <property type="entry name" value="Translation proteins"/>
    <property type="match status" value="1"/>
</dbReference>
<dbReference type="GO" id="GO:0003746">
    <property type="term" value="F:translation elongation factor activity"/>
    <property type="evidence" value="ECO:0007669"/>
    <property type="project" value="UniProtKB-KW"/>
</dbReference>
<dbReference type="InterPro" id="IPR009001">
    <property type="entry name" value="Transl_elong_EF1A/Init_IF2_C"/>
</dbReference>
<comment type="subunit">
    <text evidence="2">Monomer.</text>
</comment>
<comment type="caution">
    <text evidence="13">The sequence shown here is derived from an EMBL/GenBank/DDBJ whole genome shotgun (WGS) entry which is preliminary data.</text>
</comment>
<dbReference type="PROSITE" id="PS00301">
    <property type="entry name" value="G_TR_1"/>
    <property type="match status" value="1"/>
</dbReference>
<dbReference type="SMR" id="A0A7I8XBT3"/>
<dbReference type="InterPro" id="IPR027417">
    <property type="entry name" value="P-loop_NTPase"/>
</dbReference>
<proteinExistence type="inferred from homology"/>
<protein>
    <recommendedName>
        <fullName evidence="3">protein-synthesizing GTPase</fullName>
        <ecNumber evidence="3">3.6.5.3</ecNumber>
    </recommendedName>
</protein>